<organism evidence="9 10">
    <name type="scientific">Pseudomonas moraviensis</name>
    <dbReference type="NCBI Taxonomy" id="321662"/>
    <lineage>
        <taxon>Bacteria</taxon>
        <taxon>Pseudomonadati</taxon>
        <taxon>Pseudomonadota</taxon>
        <taxon>Gammaproteobacteria</taxon>
        <taxon>Pseudomonadales</taxon>
        <taxon>Pseudomonadaceae</taxon>
        <taxon>Pseudomonas</taxon>
    </lineage>
</organism>
<evidence type="ECO:0000313" key="9">
    <source>
        <dbReference type="EMBL" id="PAW57512.1"/>
    </source>
</evidence>
<dbReference type="PANTHER" id="PTHR30586">
    <property type="entry name" value="ELECTRON TRANSPORT COMPLEX PROTEIN RNFE"/>
    <property type="match status" value="1"/>
</dbReference>
<dbReference type="RefSeq" id="WP_095668417.1">
    <property type="nucleotide sequence ID" value="NZ_NRSS01000003.1"/>
</dbReference>
<evidence type="ECO:0000256" key="1">
    <source>
        <dbReference type="ARBA" id="ARBA00004127"/>
    </source>
</evidence>
<dbReference type="InterPro" id="IPR003667">
    <property type="entry name" value="NqrDE/RnfAE"/>
</dbReference>
<dbReference type="GO" id="GO:0005886">
    <property type="term" value="C:plasma membrane"/>
    <property type="evidence" value="ECO:0007669"/>
    <property type="project" value="TreeGrafter"/>
</dbReference>
<dbReference type="Pfam" id="PF02508">
    <property type="entry name" value="Rnf-Nqr"/>
    <property type="match status" value="1"/>
</dbReference>
<reference evidence="9 10" key="1">
    <citation type="submission" date="2017-08" db="EMBL/GenBank/DDBJ databases">
        <title>Draft Genome Sequence of Pseudomonas moraviensis TYU6, isolated from Taxus cuspidata by using PacBio Single-Molecule Real-Time Technology.</title>
        <authorList>
            <person name="Baek K.-H."/>
            <person name="Mishra A.K."/>
        </authorList>
    </citation>
    <scope>NUCLEOTIDE SEQUENCE [LARGE SCALE GENOMIC DNA]</scope>
    <source>
        <strain evidence="9 10">TYU6</strain>
    </source>
</reference>
<dbReference type="PIRSF" id="PIRSF006102">
    <property type="entry name" value="NQR_DE"/>
    <property type="match status" value="1"/>
</dbReference>
<dbReference type="PANTHER" id="PTHR30586:SF0">
    <property type="entry name" value="ION-TRANSLOCATING OXIDOREDUCTASE COMPLEX SUBUNIT E"/>
    <property type="match status" value="1"/>
</dbReference>
<keyword evidence="6 8" id="KW-1133">Transmembrane helix</keyword>
<evidence type="ECO:0000256" key="7">
    <source>
        <dbReference type="ARBA" id="ARBA00023136"/>
    </source>
</evidence>
<keyword evidence="4 8" id="KW-0812">Transmembrane</keyword>
<dbReference type="Proteomes" id="UP000217830">
    <property type="component" value="Unassembled WGS sequence"/>
</dbReference>
<feature type="transmembrane region" description="Helical" evidence="8">
    <location>
        <begin position="157"/>
        <end position="176"/>
    </location>
</feature>
<dbReference type="AlphaFoldDB" id="A0A2A2PPX6"/>
<comment type="subcellular location">
    <subcellularLocation>
        <location evidence="1">Endomembrane system</location>
        <topology evidence="1">Multi-pass membrane protein</topology>
    </subcellularLocation>
</comment>
<proteinExistence type="predicted"/>
<gene>
    <name evidence="9" type="ORF">CKQ80_20180</name>
</gene>
<protein>
    <submittedName>
        <fullName evidence="9">NADH:quinone oxidoreductase</fullName>
    </submittedName>
</protein>
<sequence>MNRPINLTNALMLVVLLGTSTTLASAVGMLLMSGAVVAVYGVCFGALRSRLSDSDRMLASLLLAATLTSCANLLAQRWALQWQQSLGIYAGLIALQCVMLEYNGFFAQAFGLRLKFFGLSSGLLIALAGLRELFGQGHIGRGLPEHWQGLVLFDEGLHLFTLVPGAFIVLGLLLAARQAWTRSNALSKETHHP</sequence>
<keyword evidence="10" id="KW-1185">Reference proteome</keyword>
<evidence type="ECO:0000313" key="10">
    <source>
        <dbReference type="Proteomes" id="UP000217830"/>
    </source>
</evidence>
<feature type="transmembrane region" description="Helical" evidence="8">
    <location>
        <begin position="7"/>
        <end position="24"/>
    </location>
</feature>
<feature type="transmembrane region" description="Helical" evidence="8">
    <location>
        <begin position="59"/>
        <end position="80"/>
    </location>
</feature>
<accession>A0A2A2PPX6</accession>
<keyword evidence="2" id="KW-0813">Transport</keyword>
<evidence type="ECO:0000256" key="8">
    <source>
        <dbReference type="SAM" id="Phobius"/>
    </source>
</evidence>
<evidence type="ECO:0000256" key="2">
    <source>
        <dbReference type="ARBA" id="ARBA00022448"/>
    </source>
</evidence>
<keyword evidence="3" id="KW-1003">Cell membrane</keyword>
<keyword evidence="5" id="KW-1278">Translocase</keyword>
<evidence type="ECO:0000256" key="5">
    <source>
        <dbReference type="ARBA" id="ARBA00022967"/>
    </source>
</evidence>
<evidence type="ECO:0000256" key="4">
    <source>
        <dbReference type="ARBA" id="ARBA00022692"/>
    </source>
</evidence>
<comment type="caution">
    <text evidence="9">The sequence shown here is derived from an EMBL/GenBank/DDBJ whole genome shotgun (WGS) entry which is preliminary data.</text>
</comment>
<name>A0A2A2PPX6_9PSED</name>
<keyword evidence="3" id="KW-0997">Cell inner membrane</keyword>
<evidence type="ECO:0000256" key="6">
    <source>
        <dbReference type="ARBA" id="ARBA00022989"/>
    </source>
</evidence>
<dbReference type="EMBL" id="NRST01000001">
    <property type="protein sequence ID" value="PAW57512.1"/>
    <property type="molecule type" value="Genomic_DNA"/>
</dbReference>
<dbReference type="GO" id="GO:0012505">
    <property type="term" value="C:endomembrane system"/>
    <property type="evidence" value="ECO:0007669"/>
    <property type="project" value="UniProtKB-SubCell"/>
</dbReference>
<evidence type="ECO:0000256" key="3">
    <source>
        <dbReference type="ARBA" id="ARBA00022519"/>
    </source>
</evidence>
<keyword evidence="7 8" id="KW-0472">Membrane</keyword>
<feature type="transmembrane region" description="Helical" evidence="8">
    <location>
        <begin position="86"/>
        <end position="104"/>
    </location>
</feature>